<comment type="caution">
    <text evidence="1">The sequence shown here is derived from an EMBL/GenBank/DDBJ whole genome shotgun (WGS) entry which is preliminary data.</text>
</comment>
<dbReference type="AlphaFoldDB" id="A0A1V2UEZ2"/>
<dbReference type="EMBL" id="NGMS01000006">
    <property type="protein sequence ID" value="OTP22140.1"/>
    <property type="molecule type" value="Genomic_DNA"/>
</dbReference>
<reference evidence="1 4" key="1">
    <citation type="submission" date="2016-12" db="EMBL/GenBank/DDBJ databases">
        <authorList>
            <person name="Song W.-J."/>
            <person name="Kurnit D.M."/>
        </authorList>
    </citation>
    <scope>NUCLEOTIDE SEQUENCE [LARGE SCALE GENOMIC DNA]</scope>
    <source>
        <strain evidence="1 4">CGB1038-1_S1</strain>
    </source>
</reference>
<dbReference type="RefSeq" id="WP_077151867.1">
    <property type="nucleotide sequence ID" value="NZ_CABMMO010000012.1"/>
</dbReference>
<evidence type="ECO:0000313" key="3">
    <source>
        <dbReference type="EMBL" id="OTP22140.1"/>
    </source>
</evidence>
<proteinExistence type="predicted"/>
<evidence type="ECO:0000313" key="1">
    <source>
        <dbReference type="EMBL" id="ONN41874.1"/>
    </source>
</evidence>
<dbReference type="OrthoDB" id="2229394at2"/>
<evidence type="ECO:0008006" key="6">
    <source>
        <dbReference type="Google" id="ProtNLM"/>
    </source>
</evidence>
<accession>A0A1V2UEZ2</accession>
<dbReference type="EMBL" id="MSTR01000012">
    <property type="protein sequence ID" value="ONN41874.1"/>
    <property type="molecule type" value="Genomic_DNA"/>
</dbReference>
<dbReference type="STRING" id="53346.A5802_003145"/>
<evidence type="ECO:0000313" key="5">
    <source>
        <dbReference type="Proteomes" id="UP000195024"/>
    </source>
</evidence>
<gene>
    <name evidence="3" type="ORF">A5802_003145</name>
    <name evidence="2" type="ORF">A5802_003234</name>
    <name evidence="1" type="ORF">BTN92_12000</name>
</gene>
<evidence type="ECO:0000313" key="2">
    <source>
        <dbReference type="EMBL" id="OTP20006.1"/>
    </source>
</evidence>
<organism evidence="1 4">
    <name type="scientific">Enterococcus mundtii</name>
    <dbReference type="NCBI Taxonomy" id="53346"/>
    <lineage>
        <taxon>Bacteria</taxon>
        <taxon>Bacillati</taxon>
        <taxon>Bacillota</taxon>
        <taxon>Bacilli</taxon>
        <taxon>Lactobacillales</taxon>
        <taxon>Enterococcaceae</taxon>
        <taxon>Enterococcus</taxon>
    </lineage>
</organism>
<sequence>MYADKKKIEWLLFDSGKSVRSISIESGVPLTTVSDLANKRSSIDNMRFLNAAKLNKLAEETINTNTSTRE</sequence>
<dbReference type="EMBL" id="NGMS01000007">
    <property type="protein sequence ID" value="OTP20006.1"/>
    <property type="molecule type" value="Genomic_DNA"/>
</dbReference>
<protein>
    <recommendedName>
        <fullName evidence="6">XRE family transcriptional regulator</fullName>
    </recommendedName>
</protein>
<dbReference type="Proteomes" id="UP000189299">
    <property type="component" value="Unassembled WGS sequence"/>
</dbReference>
<evidence type="ECO:0000313" key="4">
    <source>
        <dbReference type="Proteomes" id="UP000189299"/>
    </source>
</evidence>
<dbReference type="Proteomes" id="UP000195024">
    <property type="component" value="Unassembled WGS sequence"/>
</dbReference>
<reference evidence="2 5" key="2">
    <citation type="submission" date="2017-05" db="EMBL/GenBank/DDBJ databases">
        <title>The Genome Sequence of Enterococcus mundtii 6B1_DIV0119.</title>
        <authorList>
            <consortium name="The Broad Institute Genomics Platform"/>
            <consortium name="The Broad Institute Genomic Center for Infectious Diseases"/>
            <person name="Earl A."/>
            <person name="Manson A."/>
            <person name="Schwartman J."/>
            <person name="Gilmore M."/>
            <person name="Abouelleil A."/>
            <person name="Cao P."/>
            <person name="Chapman S."/>
            <person name="Cusick C."/>
            <person name="Shea T."/>
            <person name="Young S."/>
            <person name="Neafsey D."/>
            <person name="Nusbaum C."/>
            <person name="Birren B."/>
        </authorList>
    </citation>
    <scope>NUCLEOTIDE SEQUENCE [LARGE SCALE GENOMIC DNA]</scope>
    <source>
        <strain evidence="2 5">6B1_DIV0119</strain>
    </source>
</reference>
<name>A0A1V2UEZ2_ENTMU</name>